<dbReference type="SMART" id="SM00646">
    <property type="entry name" value="Ami_3"/>
    <property type="match status" value="1"/>
</dbReference>
<evidence type="ECO:0000313" key="5">
    <source>
        <dbReference type="Proteomes" id="UP000288943"/>
    </source>
</evidence>
<dbReference type="EC" id="3.5.1.28" evidence="3"/>
<evidence type="ECO:0000256" key="1">
    <source>
        <dbReference type="ARBA" id="ARBA00022801"/>
    </source>
</evidence>
<reference evidence="3 6" key="2">
    <citation type="submission" date="2022-05" db="EMBL/GenBank/DDBJ databases">
        <title>Genome Sequencing of Bee-Associated Microbes.</title>
        <authorList>
            <person name="Dunlap C."/>
        </authorList>
    </citation>
    <scope>NUCLEOTIDE SEQUENCE [LARGE SCALE GENOMIC DNA]</scope>
    <source>
        <strain evidence="3 6">NRRL B-23120</strain>
    </source>
</reference>
<proteinExistence type="predicted"/>
<dbReference type="Gene3D" id="3.40.630.40">
    <property type="entry name" value="Zn-dependent exopeptidases"/>
    <property type="match status" value="1"/>
</dbReference>
<dbReference type="GO" id="GO:0009253">
    <property type="term" value="P:peptidoglycan catabolic process"/>
    <property type="evidence" value="ECO:0007669"/>
    <property type="project" value="InterPro"/>
</dbReference>
<dbReference type="PANTHER" id="PTHR30404">
    <property type="entry name" value="N-ACETYLMURAMOYL-L-ALANINE AMIDASE"/>
    <property type="match status" value="1"/>
</dbReference>
<dbReference type="GeneID" id="95377149"/>
<sequence length="425" mass="45084">MAVSQHPIIGNSLASLDVITAFIRKVNPSFNPEIARQFLTVGAKYGVRGDVAVAQSIHETDWFRFGGDVKPEQNNFAGIGATGGVPGNSFPTIKDGVTAQIQHLFAYASPNPLPAGEALVDPRFALVARGIAPNWEDLAGRWAVPGYDRSKYASLQAALEAGETYGHSILKLYDGMTATAPVPTVKPLIVIDAGHGGTDSGASGSGLLEKNLTLTLALLVRDRLVNGYAANVKLTRSTDVFVALSDRANLANGWGAAYFVSIHINAGGGEGFESYVYPGTSGGVTGQKRTIVHDTIVKYLSALKVVDRGKKEADFAVLRETGMSAVLLENLFIDNAADVSLLGDSGVLTNLANVIGDGVAKAMGLNPEIQPVIPAWKTEGVDWLYEKGLLTDPAWKDKLDEPLPLWAEAVILKRLYDLLSGDGTD</sequence>
<dbReference type="InterPro" id="IPR050695">
    <property type="entry name" value="N-acetylmuramoyl_amidase_3"/>
</dbReference>
<dbReference type="Pfam" id="PF01832">
    <property type="entry name" value="Glucosaminidase"/>
    <property type="match status" value="1"/>
</dbReference>
<dbReference type="RefSeq" id="WP_042227265.1">
    <property type="nucleotide sequence ID" value="NZ_CP026520.1"/>
</dbReference>
<dbReference type="EMBL" id="JAMDMJ010000015">
    <property type="protein sequence ID" value="MCY9596800.1"/>
    <property type="molecule type" value="Genomic_DNA"/>
</dbReference>
<protein>
    <submittedName>
        <fullName evidence="4">Cell wall hydrolase</fullName>
    </submittedName>
    <submittedName>
        <fullName evidence="3">N-acetylmuramoyl-L-alanine amidase</fullName>
        <ecNumber evidence="3">3.5.1.28</ecNumber>
    </submittedName>
</protein>
<dbReference type="KEGG" id="pchi:PC41400_20365"/>
<dbReference type="CDD" id="cd02696">
    <property type="entry name" value="MurNAc-LAA"/>
    <property type="match status" value="1"/>
</dbReference>
<accession>A0A410X0B0</accession>
<keyword evidence="6" id="KW-1185">Reference proteome</keyword>
<dbReference type="PANTHER" id="PTHR30404:SF0">
    <property type="entry name" value="N-ACETYLMURAMOYL-L-ALANINE AMIDASE AMIC"/>
    <property type="match status" value="1"/>
</dbReference>
<dbReference type="OrthoDB" id="9763643at2"/>
<dbReference type="GO" id="GO:0030288">
    <property type="term" value="C:outer membrane-bounded periplasmic space"/>
    <property type="evidence" value="ECO:0007669"/>
    <property type="project" value="TreeGrafter"/>
</dbReference>
<dbReference type="GO" id="GO:0004040">
    <property type="term" value="F:amidase activity"/>
    <property type="evidence" value="ECO:0007669"/>
    <property type="project" value="InterPro"/>
</dbReference>
<dbReference type="Pfam" id="PF01520">
    <property type="entry name" value="Amidase_3"/>
    <property type="match status" value="1"/>
</dbReference>
<name>A0A410X0B0_9BACL</name>
<evidence type="ECO:0000259" key="2">
    <source>
        <dbReference type="SMART" id="SM00646"/>
    </source>
</evidence>
<dbReference type="InterPro" id="IPR002508">
    <property type="entry name" value="MurNAc-LAA_cat"/>
</dbReference>
<evidence type="ECO:0000313" key="4">
    <source>
        <dbReference type="EMBL" id="QAV19882.1"/>
    </source>
</evidence>
<evidence type="ECO:0000313" key="3">
    <source>
        <dbReference type="EMBL" id="MCY9596800.1"/>
    </source>
</evidence>
<keyword evidence="1 4" id="KW-0378">Hydrolase</keyword>
<dbReference type="InterPro" id="IPR002901">
    <property type="entry name" value="MGlyc_endo_b_GlcNAc-like_dom"/>
</dbReference>
<dbReference type="Proteomes" id="UP000288943">
    <property type="component" value="Chromosome"/>
</dbReference>
<organism evidence="4 5">
    <name type="scientific">Paenibacillus chitinolyticus</name>
    <dbReference type="NCBI Taxonomy" id="79263"/>
    <lineage>
        <taxon>Bacteria</taxon>
        <taxon>Bacillati</taxon>
        <taxon>Bacillota</taxon>
        <taxon>Bacilli</taxon>
        <taxon>Bacillales</taxon>
        <taxon>Paenibacillaceae</taxon>
        <taxon>Paenibacillus</taxon>
    </lineage>
</organism>
<feature type="domain" description="MurNAc-LAA" evidence="2">
    <location>
        <begin position="248"/>
        <end position="360"/>
    </location>
</feature>
<dbReference type="AlphaFoldDB" id="A0A410X0B0"/>
<dbReference type="EMBL" id="CP026520">
    <property type="protein sequence ID" value="QAV19882.1"/>
    <property type="molecule type" value="Genomic_DNA"/>
</dbReference>
<evidence type="ECO:0000313" key="6">
    <source>
        <dbReference type="Proteomes" id="UP001527202"/>
    </source>
</evidence>
<dbReference type="GO" id="GO:0008745">
    <property type="term" value="F:N-acetylmuramoyl-L-alanine amidase activity"/>
    <property type="evidence" value="ECO:0007669"/>
    <property type="project" value="UniProtKB-EC"/>
</dbReference>
<reference evidence="4 5" key="1">
    <citation type="submission" date="2018-01" db="EMBL/GenBank/DDBJ databases">
        <title>The whole genome sequencing and assembly of Paenibacillus chitinolyticus KCCM 41400 strain.</title>
        <authorList>
            <person name="Kim J.-Y."/>
            <person name="Park M.-K."/>
            <person name="Lee Y.-J."/>
            <person name="Yi H."/>
            <person name="Bahn Y.-S."/>
            <person name="Kim J.F."/>
            <person name="Lee D.-W."/>
        </authorList>
    </citation>
    <scope>NUCLEOTIDE SEQUENCE [LARGE SCALE GENOMIC DNA]</scope>
    <source>
        <strain evidence="4 5">KCCM 41400</strain>
    </source>
</reference>
<dbReference type="Proteomes" id="UP001527202">
    <property type="component" value="Unassembled WGS sequence"/>
</dbReference>
<gene>
    <name evidence="3" type="ORF">M5X16_13545</name>
    <name evidence="4" type="ORF">PC41400_20365</name>
</gene>
<dbReference type="SUPFAM" id="SSF53187">
    <property type="entry name" value="Zn-dependent exopeptidases"/>
    <property type="match status" value="1"/>
</dbReference>